<dbReference type="CDD" id="cd17574">
    <property type="entry name" value="REC_OmpR"/>
    <property type="match status" value="1"/>
</dbReference>
<dbReference type="Pfam" id="PF00486">
    <property type="entry name" value="Trans_reg_C"/>
    <property type="match status" value="1"/>
</dbReference>
<feature type="DNA-binding region" description="OmpR/PhoB-type" evidence="3">
    <location>
        <begin position="126"/>
        <end position="225"/>
    </location>
</feature>
<dbReference type="RefSeq" id="WP_012881455.1">
    <property type="nucleotide sequence ID" value="NC_013552.1"/>
</dbReference>
<keyword evidence="1 3" id="KW-0238">DNA-binding</keyword>
<dbReference type="InterPro" id="IPR016032">
    <property type="entry name" value="Sig_transdc_resp-reg_C-effctor"/>
</dbReference>
<evidence type="ECO:0000256" key="1">
    <source>
        <dbReference type="ARBA" id="ARBA00023125"/>
    </source>
</evidence>
<dbReference type="Gene3D" id="6.10.250.690">
    <property type="match status" value="1"/>
</dbReference>
<evidence type="ECO:0000259" key="4">
    <source>
        <dbReference type="PROSITE" id="PS50110"/>
    </source>
</evidence>
<dbReference type="PROSITE" id="PS51755">
    <property type="entry name" value="OMPR_PHOB"/>
    <property type="match status" value="1"/>
</dbReference>
<evidence type="ECO:0000313" key="6">
    <source>
        <dbReference type="EMBL" id="ACZ61279.1"/>
    </source>
</evidence>
<dbReference type="SUPFAM" id="SSF52172">
    <property type="entry name" value="CheY-like"/>
    <property type="match status" value="1"/>
</dbReference>
<dbReference type="InterPro" id="IPR011006">
    <property type="entry name" value="CheY-like_superfamily"/>
</dbReference>
<keyword evidence="2" id="KW-0597">Phosphoprotein</keyword>
<protein>
    <submittedName>
        <fullName evidence="6">DNA-binding response regulator</fullName>
    </submittedName>
</protein>
<dbReference type="HOGENOM" id="CLU_000445_30_3_0"/>
<evidence type="ECO:0000256" key="3">
    <source>
        <dbReference type="PROSITE-ProRule" id="PRU01091"/>
    </source>
</evidence>
<dbReference type="GO" id="GO:0005829">
    <property type="term" value="C:cytosol"/>
    <property type="evidence" value="ECO:0007669"/>
    <property type="project" value="TreeGrafter"/>
</dbReference>
<dbReference type="SMART" id="SM00448">
    <property type="entry name" value="REC"/>
    <property type="match status" value="1"/>
</dbReference>
<evidence type="ECO:0000313" key="7">
    <source>
        <dbReference type="Proteomes" id="UP000002506"/>
    </source>
</evidence>
<evidence type="ECO:0000256" key="2">
    <source>
        <dbReference type="PROSITE-ProRule" id="PRU00169"/>
    </source>
</evidence>
<dbReference type="Proteomes" id="UP000002506">
    <property type="component" value="Chromosome"/>
</dbReference>
<dbReference type="PANTHER" id="PTHR48111:SF50">
    <property type="entry name" value="KDP OPERON TRANSCRIPTIONAL REGULATORY PROTEIN KDPE"/>
    <property type="match status" value="1"/>
</dbReference>
<dbReference type="GO" id="GO:0032993">
    <property type="term" value="C:protein-DNA complex"/>
    <property type="evidence" value="ECO:0007669"/>
    <property type="project" value="TreeGrafter"/>
</dbReference>
<name>D2BG29_DEHMV</name>
<dbReference type="InterPro" id="IPR001867">
    <property type="entry name" value="OmpR/PhoB-type_DNA-bd"/>
</dbReference>
<dbReference type="OrthoDB" id="341603at2"/>
<dbReference type="GO" id="GO:0006355">
    <property type="term" value="P:regulation of DNA-templated transcription"/>
    <property type="evidence" value="ECO:0007669"/>
    <property type="project" value="InterPro"/>
</dbReference>
<dbReference type="InterPro" id="IPR001789">
    <property type="entry name" value="Sig_transdc_resp-reg_receiver"/>
</dbReference>
<gene>
    <name evidence="6" type="primary">rdhD</name>
    <name evidence="6" type="ordered locus">DhcVS_106</name>
</gene>
<proteinExistence type="predicted"/>
<dbReference type="GO" id="GO:0000156">
    <property type="term" value="F:phosphorelay response regulator activity"/>
    <property type="evidence" value="ECO:0007669"/>
    <property type="project" value="TreeGrafter"/>
</dbReference>
<dbReference type="InterPro" id="IPR039420">
    <property type="entry name" value="WalR-like"/>
</dbReference>
<dbReference type="eggNOG" id="COG0745">
    <property type="taxonomic scope" value="Bacteria"/>
</dbReference>
<organism evidence="6 7">
    <name type="scientific">Dehalococcoides mccartyi (strain VS)</name>
    <dbReference type="NCBI Taxonomy" id="311424"/>
    <lineage>
        <taxon>Bacteria</taxon>
        <taxon>Bacillati</taxon>
        <taxon>Chloroflexota</taxon>
        <taxon>Dehalococcoidia</taxon>
        <taxon>Dehalococcoidales</taxon>
        <taxon>Dehalococcoidaceae</taxon>
        <taxon>Dehalococcoides</taxon>
    </lineage>
</organism>
<dbReference type="Gene3D" id="1.10.10.10">
    <property type="entry name" value="Winged helix-like DNA-binding domain superfamily/Winged helix DNA-binding domain"/>
    <property type="match status" value="1"/>
</dbReference>
<feature type="modified residue" description="4-aspartylphosphate" evidence="2">
    <location>
        <position position="53"/>
    </location>
</feature>
<accession>D2BG29</accession>
<dbReference type="EMBL" id="CP001827">
    <property type="protein sequence ID" value="ACZ61279.1"/>
    <property type="molecule type" value="Genomic_DNA"/>
</dbReference>
<dbReference type="SMART" id="SM00862">
    <property type="entry name" value="Trans_reg_C"/>
    <property type="match status" value="1"/>
</dbReference>
<evidence type="ECO:0000259" key="5">
    <source>
        <dbReference type="PROSITE" id="PS51755"/>
    </source>
</evidence>
<dbReference type="SUPFAM" id="SSF46894">
    <property type="entry name" value="C-terminal effector domain of the bipartite response regulators"/>
    <property type="match status" value="1"/>
</dbReference>
<sequence length="225" mass="25673">MNVVIIEDDDVIIESLTLLFRMRWPETKLVSSKLGDKGLELIVDWNPNLVILDLGLPDLDGLEVLKRIRLFSNVPVIILTVRGDEAEIVKGLEYGADDYITKPFKQLEFLARVKALTRRQEVPAIATCYQKGPFRLVSATHRLYLKDKEIALTHTEYLIFYKLLENANVVISHNTLSKMLWGEDYPDSVDAIRVYISRIRQKIHDDSSEPSIILTKTGLGYMLSA</sequence>
<reference evidence="6 7" key="1">
    <citation type="journal article" date="2009" name="PLoS Genet.">
        <title>Localized plasticity in the streamlined genomes of vinyl chloride respiring Dehalococcoides.</title>
        <authorList>
            <person name="McMurdie P.J."/>
            <person name="Behrens S.F."/>
            <person name="Muller J.A."/>
            <person name="Goke J."/>
            <person name="Ritalahti K.M."/>
            <person name="Wagner R."/>
            <person name="Goltsman E."/>
            <person name="Lapidus A."/>
            <person name="Holmes S."/>
            <person name="Loffler F.E."/>
            <person name="Spormann A.M."/>
        </authorList>
    </citation>
    <scope>NUCLEOTIDE SEQUENCE [LARGE SCALE GENOMIC DNA]</scope>
    <source>
        <strain evidence="6 7">VS</strain>
    </source>
</reference>
<feature type="domain" description="OmpR/PhoB-type" evidence="5">
    <location>
        <begin position="126"/>
        <end position="225"/>
    </location>
</feature>
<feature type="domain" description="Response regulatory" evidence="4">
    <location>
        <begin position="2"/>
        <end position="117"/>
    </location>
</feature>
<dbReference type="InterPro" id="IPR036388">
    <property type="entry name" value="WH-like_DNA-bd_sf"/>
</dbReference>
<dbReference type="Pfam" id="PF00072">
    <property type="entry name" value="Response_reg"/>
    <property type="match status" value="1"/>
</dbReference>
<dbReference type="PROSITE" id="PS50110">
    <property type="entry name" value="RESPONSE_REGULATORY"/>
    <property type="match status" value="1"/>
</dbReference>
<dbReference type="CDD" id="cd00383">
    <property type="entry name" value="trans_reg_C"/>
    <property type="match status" value="1"/>
</dbReference>
<dbReference type="Gene3D" id="3.40.50.2300">
    <property type="match status" value="1"/>
</dbReference>
<dbReference type="KEGG" id="dev:DhcVS_106"/>
<dbReference type="PANTHER" id="PTHR48111">
    <property type="entry name" value="REGULATOR OF RPOS"/>
    <property type="match status" value="1"/>
</dbReference>
<dbReference type="AlphaFoldDB" id="D2BG29"/>
<dbReference type="GO" id="GO:0000976">
    <property type="term" value="F:transcription cis-regulatory region binding"/>
    <property type="evidence" value="ECO:0007669"/>
    <property type="project" value="TreeGrafter"/>
</dbReference>